<organism evidence="2 3">
    <name type="scientific">Gulo gulo</name>
    <name type="common">Wolverine</name>
    <name type="synonym">Gluton</name>
    <dbReference type="NCBI Taxonomy" id="48420"/>
    <lineage>
        <taxon>Eukaryota</taxon>
        <taxon>Metazoa</taxon>
        <taxon>Chordata</taxon>
        <taxon>Craniata</taxon>
        <taxon>Vertebrata</taxon>
        <taxon>Euteleostomi</taxon>
        <taxon>Mammalia</taxon>
        <taxon>Eutheria</taxon>
        <taxon>Laurasiatheria</taxon>
        <taxon>Carnivora</taxon>
        <taxon>Caniformia</taxon>
        <taxon>Musteloidea</taxon>
        <taxon>Mustelidae</taxon>
        <taxon>Guloninae</taxon>
        <taxon>Gulo</taxon>
    </lineage>
</organism>
<sequence length="78" mass="8485">MSDNQVKGCPYPLCSLCPLFAISLVCIYNLFLAKPIILLRSLPPFDSTKIALANTTQDPHDLFPTVPGTYVFPGCIIG</sequence>
<evidence type="ECO:0000313" key="2">
    <source>
        <dbReference type="EMBL" id="VCX36547.1"/>
    </source>
</evidence>
<keyword evidence="1" id="KW-0812">Transmembrane</keyword>
<protein>
    <submittedName>
        <fullName evidence="2">Uncharacterized protein</fullName>
    </submittedName>
</protein>
<dbReference type="AlphaFoldDB" id="A0A9X9M4S1"/>
<feature type="transmembrane region" description="Helical" evidence="1">
    <location>
        <begin position="20"/>
        <end position="39"/>
    </location>
</feature>
<evidence type="ECO:0000313" key="3">
    <source>
        <dbReference type="Proteomes" id="UP000269945"/>
    </source>
</evidence>
<reference evidence="2 3" key="1">
    <citation type="submission" date="2018-10" db="EMBL/GenBank/DDBJ databases">
        <authorList>
            <person name="Ekblom R."/>
            <person name="Jareborg N."/>
        </authorList>
    </citation>
    <scope>NUCLEOTIDE SEQUENCE [LARGE SCALE GENOMIC DNA]</scope>
    <source>
        <tissue evidence="2">Muscle</tissue>
    </source>
</reference>
<keyword evidence="3" id="KW-1185">Reference proteome</keyword>
<comment type="caution">
    <text evidence="2">The sequence shown here is derived from an EMBL/GenBank/DDBJ whole genome shotgun (WGS) entry which is preliminary data.</text>
</comment>
<keyword evidence="1" id="KW-1133">Transmembrane helix</keyword>
<gene>
    <name evidence="2" type="ORF">BN2614_LOCUS1</name>
</gene>
<name>A0A9X9M4S1_GULGU</name>
<proteinExistence type="predicted"/>
<evidence type="ECO:0000256" key="1">
    <source>
        <dbReference type="SAM" id="Phobius"/>
    </source>
</evidence>
<dbReference type="EMBL" id="CYRY02042690">
    <property type="protein sequence ID" value="VCX36547.1"/>
    <property type="molecule type" value="Genomic_DNA"/>
</dbReference>
<accession>A0A9X9M4S1</accession>
<keyword evidence="1" id="KW-0472">Membrane</keyword>
<dbReference type="Proteomes" id="UP000269945">
    <property type="component" value="Unassembled WGS sequence"/>
</dbReference>